<dbReference type="EMBL" id="LR031874">
    <property type="protein sequence ID" value="VDD21862.1"/>
    <property type="molecule type" value="Genomic_DNA"/>
</dbReference>
<evidence type="ECO:0000313" key="1">
    <source>
        <dbReference type="EMBL" id="VDD21862.1"/>
    </source>
</evidence>
<accession>A0A3P6DMV9</accession>
<name>A0A3P6DMV9_BRAOL</name>
<protein>
    <submittedName>
        <fullName evidence="1">Uncharacterized protein</fullName>
    </submittedName>
</protein>
<dbReference type="AlphaFoldDB" id="A0A3P6DMV9"/>
<reference evidence="1" key="1">
    <citation type="submission" date="2018-11" db="EMBL/GenBank/DDBJ databases">
        <authorList>
            <consortium name="Genoscope - CEA"/>
            <person name="William W."/>
        </authorList>
    </citation>
    <scope>NUCLEOTIDE SEQUENCE</scope>
</reference>
<organism evidence="1">
    <name type="scientific">Brassica oleracea</name>
    <name type="common">Wild cabbage</name>
    <dbReference type="NCBI Taxonomy" id="3712"/>
    <lineage>
        <taxon>Eukaryota</taxon>
        <taxon>Viridiplantae</taxon>
        <taxon>Streptophyta</taxon>
        <taxon>Embryophyta</taxon>
        <taxon>Tracheophyta</taxon>
        <taxon>Spermatophyta</taxon>
        <taxon>Magnoliopsida</taxon>
        <taxon>eudicotyledons</taxon>
        <taxon>Gunneridae</taxon>
        <taxon>Pentapetalae</taxon>
        <taxon>rosids</taxon>
        <taxon>malvids</taxon>
        <taxon>Brassicales</taxon>
        <taxon>Brassicaceae</taxon>
        <taxon>Brassiceae</taxon>
        <taxon>Brassica</taxon>
    </lineage>
</organism>
<gene>
    <name evidence="1" type="ORF">BOLC2T08126H</name>
</gene>
<sequence>MEVYPTMVVLWVLERCLDDGSSSVRSASVSWCALSACE</sequence>
<proteinExistence type="predicted"/>